<evidence type="ECO:0000256" key="5">
    <source>
        <dbReference type="ARBA" id="ARBA00022787"/>
    </source>
</evidence>
<sequence>MGPATAISGPAVAEHPLAQHQVRLHPNNDFSSSLFDDHGHFLANEFACELQRHLFIFGWKIAFRFGHQLLANLQQLQKLGFYVDYPVAFNLRLHTPPGYLRNRLIEIIANAHRDEHFQSGQAGPIDDDADYSDTDSEISEDSDYNPRDESFAERLYALKDIVPPTTRGWISNKVDFGVSAVQNTWYYGSRTVWVVCATALMIGVPLATCWAEDQQIEGMEREYRMREMGGDALLAAGEGKEGSTAEQVGIALDRSEAKPAL</sequence>
<proteinExistence type="inferred from homology"/>
<keyword evidence="7" id="KW-1133">Transmembrane helix</keyword>
<organism evidence="13 14">
    <name type="scientific">Colletotrichum costaricense</name>
    <dbReference type="NCBI Taxonomy" id="1209916"/>
    <lineage>
        <taxon>Eukaryota</taxon>
        <taxon>Fungi</taxon>
        <taxon>Dikarya</taxon>
        <taxon>Ascomycota</taxon>
        <taxon>Pezizomycotina</taxon>
        <taxon>Sordariomycetes</taxon>
        <taxon>Hypocreomycetidae</taxon>
        <taxon>Glomerellales</taxon>
        <taxon>Glomerellaceae</taxon>
        <taxon>Colletotrichum</taxon>
        <taxon>Colletotrichum acutatum species complex</taxon>
    </lineage>
</organism>
<evidence type="ECO:0000256" key="2">
    <source>
        <dbReference type="ARBA" id="ARBA00009874"/>
    </source>
</evidence>
<feature type="region of interest" description="Disordered" evidence="12">
    <location>
        <begin position="118"/>
        <end position="146"/>
    </location>
</feature>
<keyword evidence="4" id="KW-0812">Transmembrane</keyword>
<keyword evidence="9" id="KW-0496">Mitochondrion</keyword>
<evidence type="ECO:0008006" key="15">
    <source>
        <dbReference type="Google" id="ProtNLM"/>
    </source>
</evidence>
<evidence type="ECO:0000313" key="14">
    <source>
        <dbReference type="Proteomes" id="UP001240678"/>
    </source>
</evidence>
<evidence type="ECO:0000256" key="10">
    <source>
        <dbReference type="ARBA" id="ARBA00023136"/>
    </source>
</evidence>
<dbReference type="RefSeq" id="XP_060318523.1">
    <property type="nucleotide sequence ID" value="XM_060449873.1"/>
</dbReference>
<evidence type="ECO:0000256" key="9">
    <source>
        <dbReference type="ARBA" id="ARBA00023128"/>
    </source>
</evidence>
<reference evidence="13 14" key="1">
    <citation type="submission" date="2016-10" db="EMBL/GenBank/DDBJ databases">
        <title>The genome sequence of Colletotrichum fioriniae PJ7.</title>
        <authorList>
            <person name="Baroncelli R."/>
        </authorList>
    </citation>
    <scope>NUCLEOTIDE SEQUENCE [LARGE SCALE GENOMIC DNA]</scope>
    <source>
        <strain evidence="13 14">IMI 309622</strain>
    </source>
</reference>
<keyword evidence="8" id="KW-0811">Translocation</keyword>
<evidence type="ECO:0000256" key="4">
    <source>
        <dbReference type="ARBA" id="ARBA00022692"/>
    </source>
</evidence>
<feature type="compositionally biased region" description="Acidic residues" evidence="12">
    <location>
        <begin position="125"/>
        <end position="143"/>
    </location>
</feature>
<dbReference type="Pfam" id="PF04281">
    <property type="entry name" value="Tom22"/>
    <property type="match status" value="1"/>
</dbReference>
<comment type="similarity">
    <text evidence="2">Belongs to the Tom22 family.</text>
</comment>
<dbReference type="Proteomes" id="UP001240678">
    <property type="component" value="Unassembled WGS sequence"/>
</dbReference>
<evidence type="ECO:0000256" key="8">
    <source>
        <dbReference type="ARBA" id="ARBA00023010"/>
    </source>
</evidence>
<dbReference type="GO" id="GO:0006886">
    <property type="term" value="P:intracellular protein transport"/>
    <property type="evidence" value="ECO:0007669"/>
    <property type="project" value="InterPro"/>
</dbReference>
<dbReference type="AlphaFoldDB" id="A0AAI9Z605"/>
<dbReference type="PANTHER" id="PTHR12504:SF0">
    <property type="entry name" value="MITOCHONDRIAL IMPORT RECEPTOR SUBUNIT TOM22 HOMOLOG"/>
    <property type="match status" value="1"/>
</dbReference>
<comment type="caution">
    <text evidence="13">The sequence shown here is derived from an EMBL/GenBank/DDBJ whole genome shotgun (WGS) entry which is preliminary data.</text>
</comment>
<dbReference type="GO" id="GO:0005741">
    <property type="term" value="C:mitochondrial outer membrane"/>
    <property type="evidence" value="ECO:0007669"/>
    <property type="project" value="UniProtKB-SubCell"/>
</dbReference>
<keyword evidence="3" id="KW-0813">Transport</keyword>
<evidence type="ECO:0000256" key="12">
    <source>
        <dbReference type="SAM" id="MobiDB-lite"/>
    </source>
</evidence>
<keyword evidence="14" id="KW-1185">Reference proteome</keyword>
<keyword evidence="6" id="KW-0653">Protein transport</keyword>
<dbReference type="PANTHER" id="PTHR12504">
    <property type="entry name" value="MITOCHONDRIAL IMPORT RECEPTOR SUBUNIT TOM22"/>
    <property type="match status" value="1"/>
</dbReference>
<name>A0AAI9Z605_9PEZI</name>
<keyword evidence="10" id="KW-0472">Membrane</keyword>
<dbReference type="InterPro" id="IPR005683">
    <property type="entry name" value="Tom22"/>
</dbReference>
<keyword evidence="5" id="KW-1000">Mitochondrion outer membrane</keyword>
<evidence type="ECO:0000256" key="3">
    <source>
        <dbReference type="ARBA" id="ARBA00022448"/>
    </source>
</evidence>
<evidence type="ECO:0000313" key="13">
    <source>
        <dbReference type="EMBL" id="KAK1536360.1"/>
    </source>
</evidence>
<dbReference type="CDD" id="cd22884">
    <property type="entry name" value="TOM22"/>
    <property type="match status" value="1"/>
</dbReference>
<evidence type="ECO:0000256" key="11">
    <source>
        <dbReference type="ARBA" id="ARBA00023170"/>
    </source>
</evidence>
<accession>A0AAI9Z605</accession>
<evidence type="ECO:0000256" key="1">
    <source>
        <dbReference type="ARBA" id="ARBA00004572"/>
    </source>
</evidence>
<protein>
    <recommendedName>
        <fullName evidence="15">Mitochondrial import receptor subunit tom22</fullName>
    </recommendedName>
</protein>
<dbReference type="GeneID" id="85333420"/>
<gene>
    <name evidence="13" type="ORF">CCOS01_01680</name>
</gene>
<keyword evidence="11" id="KW-0675">Receptor</keyword>
<comment type="subcellular location">
    <subcellularLocation>
        <location evidence="1">Mitochondrion outer membrane</location>
        <topology evidence="1">Single-pass membrane protein</topology>
    </subcellularLocation>
</comment>
<evidence type="ECO:0000256" key="7">
    <source>
        <dbReference type="ARBA" id="ARBA00022989"/>
    </source>
</evidence>
<evidence type="ECO:0000256" key="6">
    <source>
        <dbReference type="ARBA" id="ARBA00022927"/>
    </source>
</evidence>
<dbReference type="EMBL" id="MOOE01000002">
    <property type="protein sequence ID" value="KAK1536360.1"/>
    <property type="molecule type" value="Genomic_DNA"/>
</dbReference>